<feature type="transmembrane region" description="Helical" evidence="5">
    <location>
        <begin position="462"/>
        <end position="484"/>
    </location>
</feature>
<keyword evidence="3 5" id="KW-1133">Transmembrane helix</keyword>
<accession>A0A2H9T8R5</accession>
<keyword evidence="4 5" id="KW-0472">Membrane</keyword>
<dbReference type="EMBL" id="NSIT01000057">
    <property type="protein sequence ID" value="PJE79626.1"/>
    <property type="molecule type" value="Genomic_DNA"/>
</dbReference>
<comment type="subcellular location">
    <subcellularLocation>
        <location evidence="1">Membrane</location>
        <topology evidence="1">Multi-pass membrane protein</topology>
    </subcellularLocation>
</comment>
<dbReference type="CDD" id="cd01115">
    <property type="entry name" value="SLC13_permease"/>
    <property type="match status" value="1"/>
</dbReference>
<dbReference type="AlphaFoldDB" id="A0A2H9T8R5"/>
<protein>
    <submittedName>
        <fullName evidence="6">Sodium-dependent dicarboxylate transporter SdcS</fullName>
    </submittedName>
</protein>
<dbReference type="PANTHER" id="PTHR10283:SF82">
    <property type="entry name" value="SOLUTE CARRIER FAMILY 13 MEMBER 2"/>
    <property type="match status" value="1"/>
</dbReference>
<feature type="transmembrane region" description="Helical" evidence="5">
    <location>
        <begin position="298"/>
        <end position="318"/>
    </location>
</feature>
<proteinExistence type="predicted"/>
<dbReference type="GO" id="GO:0005886">
    <property type="term" value="C:plasma membrane"/>
    <property type="evidence" value="ECO:0007669"/>
    <property type="project" value="TreeGrafter"/>
</dbReference>
<feature type="transmembrane region" description="Helical" evidence="5">
    <location>
        <begin position="403"/>
        <end position="422"/>
    </location>
</feature>
<evidence type="ECO:0000256" key="2">
    <source>
        <dbReference type="ARBA" id="ARBA00022692"/>
    </source>
</evidence>
<dbReference type="PANTHER" id="PTHR10283">
    <property type="entry name" value="SOLUTE CARRIER FAMILY 13 MEMBER"/>
    <property type="match status" value="1"/>
</dbReference>
<gene>
    <name evidence="6" type="primary">sdcS</name>
    <name evidence="6" type="ORF">CI610_01405</name>
</gene>
<dbReference type="GO" id="GO:0008514">
    <property type="term" value="F:organic anion transmembrane transporter activity"/>
    <property type="evidence" value="ECO:0007669"/>
    <property type="project" value="UniProtKB-ARBA"/>
</dbReference>
<feature type="transmembrane region" description="Helical" evidence="5">
    <location>
        <begin position="368"/>
        <end position="391"/>
    </location>
</feature>
<evidence type="ECO:0000256" key="5">
    <source>
        <dbReference type="SAM" id="Phobius"/>
    </source>
</evidence>
<evidence type="ECO:0000256" key="4">
    <source>
        <dbReference type="ARBA" id="ARBA00023136"/>
    </source>
</evidence>
<feature type="transmembrane region" description="Helical" evidence="5">
    <location>
        <begin position="428"/>
        <end position="450"/>
    </location>
</feature>
<evidence type="ECO:0000256" key="3">
    <source>
        <dbReference type="ARBA" id="ARBA00022989"/>
    </source>
</evidence>
<evidence type="ECO:0000256" key="1">
    <source>
        <dbReference type="ARBA" id="ARBA00004141"/>
    </source>
</evidence>
<feature type="transmembrane region" description="Helical" evidence="5">
    <location>
        <begin position="269"/>
        <end position="292"/>
    </location>
</feature>
<dbReference type="NCBIfam" id="TIGR00785">
    <property type="entry name" value="dass"/>
    <property type="match status" value="1"/>
</dbReference>
<name>A0A2H9T8R5_9ZZZZ</name>
<feature type="transmembrane region" description="Helical" evidence="5">
    <location>
        <begin position="15"/>
        <end position="34"/>
    </location>
</feature>
<keyword evidence="2 5" id="KW-0812">Transmembrane</keyword>
<organism evidence="6">
    <name type="scientific">invertebrate metagenome</name>
    <dbReference type="NCBI Taxonomy" id="1711999"/>
    <lineage>
        <taxon>unclassified sequences</taxon>
        <taxon>metagenomes</taxon>
        <taxon>organismal metagenomes</taxon>
    </lineage>
</organism>
<evidence type="ECO:0000313" key="6">
    <source>
        <dbReference type="EMBL" id="PJE79626.1"/>
    </source>
</evidence>
<comment type="caution">
    <text evidence="6">The sequence shown here is derived from an EMBL/GenBank/DDBJ whole genome shotgun (WGS) entry which is preliminary data.</text>
</comment>
<feature type="transmembrane region" description="Helical" evidence="5">
    <location>
        <begin position="120"/>
        <end position="145"/>
    </location>
</feature>
<dbReference type="GO" id="GO:1905039">
    <property type="term" value="P:carboxylic acid transmembrane transport"/>
    <property type="evidence" value="ECO:0007669"/>
    <property type="project" value="UniProtKB-ARBA"/>
</dbReference>
<feature type="transmembrane region" description="Helical" evidence="5">
    <location>
        <begin position="338"/>
        <end position="356"/>
    </location>
</feature>
<sequence>MATRSVVFQRIHPGIFYGASLLSGPLVLLLTLFTSPPSGMSVNAWHMFGVANFMALWWIFEVVPLPVTALLPMLLAPSLGLMPIDKVTALYANPTIFLFFGGFMLGLAMERWNLHKRIALHIMLLTGIQANRLIAGFMLATAFLSMWVSNTATSVMMLPIGMSVAAMSTGKDGGNSSFTKALLLAIAYSASIGGLATLIGTPPNALLAAFLEQTYDLHIGFAQWMIIGLPISILMLFACWFWITRFAFKLDNSPNPQAEQLLRKQLKDLGPIAGGEKFIAVIFLLTVCSWVFRPLLSRYIPGLSDTAIALIASFLLFIIPVHARNKEFLMSWTKTKELPWGILLLFGGGLALASLVKSTGLTSWTAEAMSSINGLPVILVVALVVTVIIFLTELTSNTATAAGFLPLMGALAITLGIDPVVLTVPAALAASCAFMMPVATPPNAVIFGAGKLTLGDMMRTGFTLNLVGIILITGIGFLMAGRLFQAL</sequence>
<feature type="transmembrane region" description="Helical" evidence="5">
    <location>
        <begin position="181"/>
        <end position="201"/>
    </location>
</feature>
<reference evidence="6" key="1">
    <citation type="journal article" date="2017" name="Appl. Environ. Microbiol.">
        <title>Molecular characterization of an Endozoicomonas-like organism causing infection in king scallop Pecten maximus L.</title>
        <authorList>
            <person name="Cano I."/>
            <person name="van Aerle R."/>
            <person name="Ross S."/>
            <person name="Verner-Jeffreys D.W."/>
            <person name="Paley R.K."/>
            <person name="Rimmer G."/>
            <person name="Ryder D."/>
            <person name="Hooper P."/>
            <person name="Stone D."/>
            <person name="Feist S.W."/>
        </authorList>
    </citation>
    <scope>NUCLEOTIDE SEQUENCE</scope>
</reference>
<dbReference type="InterPro" id="IPR001898">
    <property type="entry name" value="SLC13A/DASS"/>
</dbReference>
<feature type="transmembrane region" description="Helical" evidence="5">
    <location>
        <begin position="221"/>
        <end position="248"/>
    </location>
</feature>
<dbReference type="Pfam" id="PF00939">
    <property type="entry name" value="Na_sulph_symp"/>
    <property type="match status" value="1"/>
</dbReference>
<feature type="transmembrane region" description="Helical" evidence="5">
    <location>
        <begin position="55"/>
        <end position="76"/>
    </location>
</feature>
<feature type="transmembrane region" description="Helical" evidence="5">
    <location>
        <begin position="88"/>
        <end position="108"/>
    </location>
</feature>